<dbReference type="OrthoDB" id="6057423at2"/>
<proteinExistence type="predicted"/>
<dbReference type="RefSeq" id="WP_135877228.1">
    <property type="nucleotide sequence ID" value="NZ_SRSO01000013.1"/>
</dbReference>
<dbReference type="EMBL" id="SRSO01000013">
    <property type="protein sequence ID" value="TGV02460.1"/>
    <property type="molecule type" value="Genomic_DNA"/>
</dbReference>
<evidence type="ECO:0000313" key="1">
    <source>
        <dbReference type="EMBL" id="TGV02460.1"/>
    </source>
</evidence>
<dbReference type="AlphaFoldDB" id="A0A4S1DWG1"/>
<comment type="caution">
    <text evidence="1">The sequence shown here is derived from an EMBL/GenBank/DDBJ whole genome shotgun (WGS) entry which is preliminary data.</text>
</comment>
<dbReference type="Proteomes" id="UP000307602">
    <property type="component" value="Unassembled WGS sequence"/>
</dbReference>
<protein>
    <submittedName>
        <fullName evidence="1">Uncharacterized protein</fullName>
    </submittedName>
</protein>
<gene>
    <name evidence="1" type="ORF">EM932_10940</name>
</gene>
<sequence length="259" mass="29888">MEKIGDIEIRVVGKSGNQSLNPNNYDIKHIATILQNVEDLLYPNNKKDRPIITYDIQEGSVKHLFKTTIQTVIGFSAVLGQVQVNESIDFLELKTARAIENIQNLSRQKNYEFQIKTSLKDDYELTINPSTKYFRTENIWVEAEFYFYGILKDAGGKNKANIHLDTQDYGYLSIETGEEFLKEREENLLYKKFGVRASGKQNIETGEIDTKSLSLLELIDYHPKFDSDYLNSLIKKAKKSWNNINPDEWLLNLRGGYEA</sequence>
<evidence type="ECO:0000313" key="2">
    <source>
        <dbReference type="Proteomes" id="UP000307602"/>
    </source>
</evidence>
<reference evidence="1 2" key="1">
    <citation type="submission" date="2019-04" db="EMBL/GenBank/DDBJ databases">
        <authorList>
            <person name="Liu A."/>
        </authorList>
    </citation>
    <scope>NUCLEOTIDE SEQUENCE [LARGE SCALE GENOMIC DNA]</scope>
    <source>
        <strain evidence="1 2">RZ03</strain>
    </source>
</reference>
<accession>A0A4S1DWG1</accession>
<name>A0A4S1DWG1_9FLAO</name>
<organism evidence="1 2">
    <name type="scientific">Flavivirga rizhaonensis</name>
    <dbReference type="NCBI Taxonomy" id="2559571"/>
    <lineage>
        <taxon>Bacteria</taxon>
        <taxon>Pseudomonadati</taxon>
        <taxon>Bacteroidota</taxon>
        <taxon>Flavobacteriia</taxon>
        <taxon>Flavobacteriales</taxon>
        <taxon>Flavobacteriaceae</taxon>
        <taxon>Flavivirga</taxon>
    </lineage>
</organism>
<keyword evidence="2" id="KW-1185">Reference proteome</keyword>